<evidence type="ECO:0000256" key="1">
    <source>
        <dbReference type="SAM" id="Phobius"/>
    </source>
</evidence>
<dbReference type="InterPro" id="IPR035965">
    <property type="entry name" value="PAS-like_dom_sf"/>
</dbReference>
<dbReference type="Gene3D" id="3.30.450.20">
    <property type="entry name" value="PAS domain"/>
    <property type="match status" value="1"/>
</dbReference>
<feature type="domain" description="PAS" evidence="2">
    <location>
        <begin position="43"/>
        <end position="88"/>
    </location>
</feature>
<dbReference type="InterPro" id="IPR000014">
    <property type="entry name" value="PAS"/>
</dbReference>
<evidence type="ECO:0000259" key="2">
    <source>
        <dbReference type="PROSITE" id="PS50112"/>
    </source>
</evidence>
<sequence length="164" mass="17928">MPISHRARGLFAMIYFSVGAILAFLAYENAAQRAFRIEAGGRKQQALKAVDASLDFGRVILDSNGRILSWNRGMTELTGRTSQEMVGRPIADIADNDADTREMIIRLISAAEGASFANLELPRANAHPEAKTLVRMQIRTVSGQPGTYRFVAVDPIGQINAVRP</sequence>
<evidence type="ECO:0000313" key="3">
    <source>
        <dbReference type="EMBL" id="BBO31053.1"/>
    </source>
</evidence>
<dbReference type="Proteomes" id="UP000326837">
    <property type="component" value="Chromosome"/>
</dbReference>
<proteinExistence type="predicted"/>
<dbReference type="CDD" id="cd00130">
    <property type="entry name" value="PAS"/>
    <property type="match status" value="1"/>
</dbReference>
<keyword evidence="1" id="KW-1133">Transmembrane helix</keyword>
<dbReference type="EMBL" id="AP021861">
    <property type="protein sequence ID" value="BBO31053.1"/>
    <property type="molecule type" value="Genomic_DNA"/>
</dbReference>
<dbReference type="InterPro" id="IPR013767">
    <property type="entry name" value="PAS_fold"/>
</dbReference>
<dbReference type="SUPFAM" id="SSF55785">
    <property type="entry name" value="PYP-like sensor domain (PAS domain)"/>
    <property type="match status" value="1"/>
</dbReference>
<dbReference type="PROSITE" id="PS50112">
    <property type="entry name" value="PAS"/>
    <property type="match status" value="1"/>
</dbReference>
<name>A0A5K7X9F6_9BACT</name>
<protein>
    <recommendedName>
        <fullName evidence="2">PAS domain-containing protein</fullName>
    </recommendedName>
</protein>
<accession>A0A5K7X9F6</accession>
<dbReference type="GO" id="GO:0006355">
    <property type="term" value="P:regulation of DNA-templated transcription"/>
    <property type="evidence" value="ECO:0007669"/>
    <property type="project" value="InterPro"/>
</dbReference>
<organism evidence="3 4">
    <name type="scientific">Lacipirellula parvula</name>
    <dbReference type="NCBI Taxonomy" id="2650471"/>
    <lineage>
        <taxon>Bacteria</taxon>
        <taxon>Pseudomonadati</taxon>
        <taxon>Planctomycetota</taxon>
        <taxon>Planctomycetia</taxon>
        <taxon>Pirellulales</taxon>
        <taxon>Lacipirellulaceae</taxon>
        <taxon>Lacipirellula</taxon>
    </lineage>
</organism>
<feature type="transmembrane region" description="Helical" evidence="1">
    <location>
        <begin position="7"/>
        <end position="27"/>
    </location>
</feature>
<keyword evidence="1" id="KW-0812">Transmembrane</keyword>
<reference evidence="4" key="1">
    <citation type="submission" date="2019-10" db="EMBL/GenBank/DDBJ databases">
        <title>Lacipirellula parvula gen. nov., sp. nov., representing a lineage of planctomycetes widespread in freshwater anoxic habitats, and description of the family Lacipirellulaceae.</title>
        <authorList>
            <person name="Dedysh S.N."/>
            <person name="Kulichevskaya I.S."/>
            <person name="Beletsky A.V."/>
            <person name="Rakitin A.L."/>
            <person name="Mardanov A.V."/>
            <person name="Ivanova A.A."/>
            <person name="Saltykova V.X."/>
            <person name="Rijpstra W.I.C."/>
            <person name="Sinninghe Damste J.S."/>
            <person name="Ravin N.V."/>
        </authorList>
    </citation>
    <scope>NUCLEOTIDE SEQUENCE [LARGE SCALE GENOMIC DNA]</scope>
    <source>
        <strain evidence="4">PX69</strain>
    </source>
</reference>
<dbReference type="Pfam" id="PF00989">
    <property type="entry name" value="PAS"/>
    <property type="match status" value="1"/>
</dbReference>
<dbReference type="KEGG" id="lpav:PLANPX_0665"/>
<dbReference type="AlphaFoldDB" id="A0A5K7X9F6"/>
<dbReference type="NCBIfam" id="TIGR00229">
    <property type="entry name" value="sensory_box"/>
    <property type="match status" value="1"/>
</dbReference>
<keyword evidence="1" id="KW-0472">Membrane</keyword>
<gene>
    <name evidence="3" type="ORF">PLANPX_0665</name>
</gene>
<evidence type="ECO:0000313" key="4">
    <source>
        <dbReference type="Proteomes" id="UP000326837"/>
    </source>
</evidence>
<keyword evidence="4" id="KW-1185">Reference proteome</keyword>
<dbReference type="SMART" id="SM00091">
    <property type="entry name" value="PAS"/>
    <property type="match status" value="1"/>
</dbReference>